<name>A0A660SL91_UNCW3</name>
<dbReference type="Gene3D" id="2.30.30.40">
    <property type="entry name" value="SH3 Domains"/>
    <property type="match status" value="1"/>
</dbReference>
<comment type="caution">
    <text evidence="2">The sequence shown here is derived from an EMBL/GenBank/DDBJ whole genome shotgun (WGS) entry which is preliminary data.</text>
</comment>
<feature type="domain" description="CheW-like" evidence="1">
    <location>
        <begin position="1"/>
        <end position="127"/>
    </location>
</feature>
<dbReference type="PROSITE" id="PS50851">
    <property type="entry name" value="CHEW"/>
    <property type="match status" value="1"/>
</dbReference>
<evidence type="ECO:0000259" key="1">
    <source>
        <dbReference type="PROSITE" id="PS50851"/>
    </source>
</evidence>
<dbReference type="InterPro" id="IPR002545">
    <property type="entry name" value="CheW-lke_dom"/>
</dbReference>
<dbReference type="SMART" id="SM00260">
    <property type="entry name" value="CheW"/>
    <property type="match status" value="1"/>
</dbReference>
<dbReference type="PANTHER" id="PTHR22617">
    <property type="entry name" value="CHEMOTAXIS SENSOR HISTIDINE KINASE-RELATED"/>
    <property type="match status" value="1"/>
</dbReference>
<proteinExistence type="predicted"/>
<dbReference type="Gene3D" id="2.40.50.180">
    <property type="entry name" value="CheA-289, Domain 4"/>
    <property type="match status" value="1"/>
</dbReference>
<accession>A0A660SL91</accession>
<dbReference type="PANTHER" id="PTHR22617:SF23">
    <property type="entry name" value="CHEMOTAXIS PROTEIN CHEW"/>
    <property type="match status" value="1"/>
</dbReference>
<dbReference type="Pfam" id="PF01584">
    <property type="entry name" value="CheW"/>
    <property type="match status" value="1"/>
</dbReference>
<sequence length="127" mass="14277">MRFLTFFLGDLNLALRIEEVEGVVEEVNPVPIPKAPKHVVGIANIRNRIVPLISLPHLLNQELKVGKKWIIILSGEDRFLCEVDDIGEVVDCDEIRPTRDKSGLITGLIEKGKSTFLVIDPGRLTRR</sequence>
<dbReference type="InterPro" id="IPR036061">
    <property type="entry name" value="CheW-like_dom_sf"/>
</dbReference>
<dbReference type="SUPFAM" id="SSF50341">
    <property type="entry name" value="CheW-like"/>
    <property type="match status" value="1"/>
</dbReference>
<dbReference type="EMBL" id="QNBE01000013">
    <property type="protein sequence ID" value="RKX71262.1"/>
    <property type="molecule type" value="Genomic_DNA"/>
</dbReference>
<evidence type="ECO:0000313" key="3">
    <source>
        <dbReference type="Proteomes" id="UP000268469"/>
    </source>
</evidence>
<gene>
    <name evidence="2" type="ORF">DRP53_02255</name>
</gene>
<evidence type="ECO:0000313" key="2">
    <source>
        <dbReference type="EMBL" id="RKX71262.1"/>
    </source>
</evidence>
<reference evidence="2 3" key="1">
    <citation type="submission" date="2018-06" db="EMBL/GenBank/DDBJ databases">
        <title>Extensive metabolic versatility and redundancy in microbially diverse, dynamic hydrothermal sediments.</title>
        <authorList>
            <person name="Dombrowski N."/>
            <person name="Teske A."/>
            <person name="Baker B.J."/>
        </authorList>
    </citation>
    <scope>NUCLEOTIDE SEQUENCE [LARGE SCALE GENOMIC DNA]</scope>
    <source>
        <strain evidence="2">B36_G15</strain>
    </source>
</reference>
<dbReference type="AlphaFoldDB" id="A0A660SL91"/>
<dbReference type="Proteomes" id="UP000268469">
    <property type="component" value="Unassembled WGS sequence"/>
</dbReference>
<dbReference type="GO" id="GO:0005829">
    <property type="term" value="C:cytosol"/>
    <property type="evidence" value="ECO:0007669"/>
    <property type="project" value="TreeGrafter"/>
</dbReference>
<organism evidence="2 3">
    <name type="scientific">candidate division WOR-3 bacterium</name>
    <dbReference type="NCBI Taxonomy" id="2052148"/>
    <lineage>
        <taxon>Bacteria</taxon>
        <taxon>Bacteria division WOR-3</taxon>
    </lineage>
</organism>
<dbReference type="GO" id="GO:0006935">
    <property type="term" value="P:chemotaxis"/>
    <property type="evidence" value="ECO:0007669"/>
    <property type="project" value="InterPro"/>
</dbReference>
<protein>
    <recommendedName>
        <fullName evidence="1">CheW-like domain-containing protein</fullName>
    </recommendedName>
</protein>
<dbReference type="InterPro" id="IPR039315">
    <property type="entry name" value="CheW"/>
</dbReference>
<dbReference type="GO" id="GO:0007165">
    <property type="term" value="P:signal transduction"/>
    <property type="evidence" value="ECO:0007669"/>
    <property type="project" value="InterPro"/>
</dbReference>